<dbReference type="Proteomes" id="UP001175211">
    <property type="component" value="Unassembled WGS sequence"/>
</dbReference>
<sequence>MFSIILPSRARCIYVTEGTIDYCCPWFIPPPSPEQNQFTCALCGHGIHTHADYVSVVVHQQPEMHWVAYVQKTPVVQLCTCETLLYNHVASNNPFYFDNMWNILDSFPNNTQNPYTINPAFFRSASLSEFTHSMDAPYTILPPSASVPSSVFQASTPQIEAHNLGAHTQIHRQPDGSCDGTYIVSGKVSIIKGVMMKREYQAERIFREMGGRWRALNLRTSMDDSEGTRNTMKSKMRVDRE</sequence>
<reference evidence="2" key="1">
    <citation type="submission" date="2023-06" db="EMBL/GenBank/DDBJ databases">
        <authorList>
            <consortium name="Lawrence Berkeley National Laboratory"/>
            <person name="Ahrendt S."/>
            <person name="Sahu N."/>
            <person name="Indic B."/>
            <person name="Wong-Bajracharya J."/>
            <person name="Merenyi Z."/>
            <person name="Ke H.-M."/>
            <person name="Monk M."/>
            <person name="Kocsube S."/>
            <person name="Drula E."/>
            <person name="Lipzen A."/>
            <person name="Balint B."/>
            <person name="Henrissat B."/>
            <person name="Andreopoulos B."/>
            <person name="Martin F.M."/>
            <person name="Harder C.B."/>
            <person name="Rigling D."/>
            <person name="Ford K.L."/>
            <person name="Foster G.D."/>
            <person name="Pangilinan J."/>
            <person name="Papanicolaou A."/>
            <person name="Barry K."/>
            <person name="LaButti K."/>
            <person name="Viragh M."/>
            <person name="Koriabine M."/>
            <person name="Yan M."/>
            <person name="Riley R."/>
            <person name="Champramary S."/>
            <person name="Plett K.L."/>
            <person name="Tsai I.J."/>
            <person name="Slot J."/>
            <person name="Sipos G."/>
            <person name="Plett J."/>
            <person name="Nagy L.G."/>
            <person name="Grigoriev I.V."/>
        </authorList>
    </citation>
    <scope>NUCLEOTIDE SEQUENCE</scope>
    <source>
        <strain evidence="2">CCBAS 213</strain>
    </source>
</reference>
<comment type="caution">
    <text evidence="2">The sequence shown here is derived from an EMBL/GenBank/DDBJ whole genome shotgun (WGS) entry which is preliminary data.</text>
</comment>
<feature type="region of interest" description="Disordered" evidence="1">
    <location>
        <begin position="220"/>
        <end position="241"/>
    </location>
</feature>
<proteinExistence type="predicted"/>
<protein>
    <submittedName>
        <fullName evidence="2">Uncharacterized protein</fullName>
    </submittedName>
</protein>
<dbReference type="GeneID" id="85354254"/>
<evidence type="ECO:0000313" key="2">
    <source>
        <dbReference type="EMBL" id="KAK0431386.1"/>
    </source>
</evidence>
<name>A0AA39ME13_ARMTA</name>
<evidence type="ECO:0000313" key="3">
    <source>
        <dbReference type="Proteomes" id="UP001175211"/>
    </source>
</evidence>
<gene>
    <name evidence="2" type="ORF">EV420DRAFT_1490817</name>
</gene>
<dbReference type="EMBL" id="JAUEPS010000413">
    <property type="protein sequence ID" value="KAK0431386.1"/>
    <property type="molecule type" value="Genomic_DNA"/>
</dbReference>
<accession>A0AA39ME13</accession>
<organism evidence="2 3">
    <name type="scientific">Armillaria tabescens</name>
    <name type="common">Ringless honey mushroom</name>
    <name type="synonym">Agaricus tabescens</name>
    <dbReference type="NCBI Taxonomy" id="1929756"/>
    <lineage>
        <taxon>Eukaryota</taxon>
        <taxon>Fungi</taxon>
        <taxon>Dikarya</taxon>
        <taxon>Basidiomycota</taxon>
        <taxon>Agaricomycotina</taxon>
        <taxon>Agaricomycetes</taxon>
        <taxon>Agaricomycetidae</taxon>
        <taxon>Agaricales</taxon>
        <taxon>Marasmiineae</taxon>
        <taxon>Physalacriaceae</taxon>
        <taxon>Desarmillaria</taxon>
    </lineage>
</organism>
<keyword evidence="3" id="KW-1185">Reference proteome</keyword>
<dbReference type="AlphaFoldDB" id="A0AA39ME13"/>
<dbReference type="RefSeq" id="XP_060321308.1">
    <property type="nucleotide sequence ID" value="XM_060470706.1"/>
</dbReference>
<evidence type="ECO:0000256" key="1">
    <source>
        <dbReference type="SAM" id="MobiDB-lite"/>
    </source>
</evidence>